<dbReference type="SUPFAM" id="SSF55874">
    <property type="entry name" value="ATPase domain of HSP90 chaperone/DNA topoisomerase II/histidine kinase"/>
    <property type="match status" value="1"/>
</dbReference>
<feature type="domain" description="Histidine kinase" evidence="8">
    <location>
        <begin position="280"/>
        <end position="470"/>
    </location>
</feature>
<dbReference type="InterPro" id="IPR036890">
    <property type="entry name" value="HATPase_C_sf"/>
</dbReference>
<dbReference type="EC" id="2.7.13.3" evidence="2"/>
<dbReference type="Gene3D" id="3.30.565.10">
    <property type="entry name" value="Histidine kinase-like ATPase, C-terminal domain"/>
    <property type="match status" value="1"/>
</dbReference>
<evidence type="ECO:0000256" key="4">
    <source>
        <dbReference type="ARBA" id="ARBA00022679"/>
    </source>
</evidence>
<evidence type="ECO:0000313" key="10">
    <source>
        <dbReference type="Proteomes" id="UP000000845"/>
    </source>
</evidence>
<dbReference type="InterPro" id="IPR003594">
    <property type="entry name" value="HATPase_dom"/>
</dbReference>
<evidence type="ECO:0000256" key="1">
    <source>
        <dbReference type="ARBA" id="ARBA00000085"/>
    </source>
</evidence>
<keyword evidence="3" id="KW-0597">Phosphoprotein</keyword>
<evidence type="ECO:0000256" key="2">
    <source>
        <dbReference type="ARBA" id="ARBA00012438"/>
    </source>
</evidence>
<sequence length="470" mass="53122">MFFILRELCKKYTDLDDSDIAELEDYAKKLSVFAEFTDTDLFIDCLIPNSDYAVVVYQQRPVDSPTLFKNSVLGVIVGRETEPAVIRTLKTGITSKKLKAFTQDKKSVYETVAPIPNSTGKIIGVLVSEHDVTKQVNKNKQIKLLEQTQKKLRDNLEYLKNNPEILTEHINQSVIIFDHNGQVVYANPEARTLYKNLGYIENIQKIHMKNLILNKNHYCQLNEDRNGFENEISIGDFTLKIRYVCLNIAGNNCTVMIITDISEMRNKEKELILKSVAVKEIHHRVKNNLQTIASILSMQARRIDDSNMKKILNENVSYIDSIAAVHEILAEQGFEDIDIKQLIQKLSSAILNYSSSDTRNIKIATTGDTVLVNADTASSVMLVINELLSNSLEHGFRTKKSGNINIRISNEEVFAIFTITDDGDGFQQKTNFESLGLNIVKAIVKDKLNGKIRIHSSKSGTVTEFSIKIK</sequence>
<evidence type="ECO:0000256" key="5">
    <source>
        <dbReference type="ARBA" id="ARBA00022741"/>
    </source>
</evidence>
<evidence type="ECO:0000313" key="9">
    <source>
        <dbReference type="EMBL" id="ACZ06968.1"/>
    </source>
</evidence>
<gene>
    <name evidence="9" type="ordered locus">Sterm_0083</name>
</gene>
<reference evidence="9 10" key="2">
    <citation type="journal article" date="2010" name="Stand. Genomic Sci.">
        <title>Complete genome sequence of Sebaldella termitidis type strain (NCTC 11300).</title>
        <authorList>
            <person name="Harmon-Smith M."/>
            <person name="Celia L."/>
            <person name="Chertkov O."/>
            <person name="Lapidus A."/>
            <person name="Copeland A."/>
            <person name="Glavina Del Rio T."/>
            <person name="Nolan M."/>
            <person name="Lucas S."/>
            <person name="Tice H."/>
            <person name="Cheng J.F."/>
            <person name="Han C."/>
            <person name="Detter J.C."/>
            <person name="Bruce D."/>
            <person name="Goodwin L."/>
            <person name="Pitluck S."/>
            <person name="Pati A."/>
            <person name="Liolios K."/>
            <person name="Ivanova N."/>
            <person name="Mavromatis K."/>
            <person name="Mikhailova N."/>
            <person name="Chen A."/>
            <person name="Palaniappan K."/>
            <person name="Land M."/>
            <person name="Hauser L."/>
            <person name="Chang Y.J."/>
            <person name="Jeffries C.D."/>
            <person name="Brettin T."/>
            <person name="Goker M."/>
            <person name="Beck B."/>
            <person name="Bristow J."/>
            <person name="Eisen J.A."/>
            <person name="Markowitz V."/>
            <person name="Hugenholtz P."/>
            <person name="Kyrpides N.C."/>
            <person name="Klenk H.P."/>
            <person name="Chen F."/>
        </authorList>
    </citation>
    <scope>NUCLEOTIDE SEQUENCE [LARGE SCALE GENOMIC DNA]</scope>
    <source>
        <strain evidence="10">ATCC 33386 / NCTC 11300</strain>
    </source>
</reference>
<evidence type="ECO:0000256" key="6">
    <source>
        <dbReference type="ARBA" id="ARBA00022777"/>
    </source>
</evidence>
<name>D1AJR1_SEBTE</name>
<dbReference type="Proteomes" id="UP000000845">
    <property type="component" value="Chromosome"/>
</dbReference>
<dbReference type="Pfam" id="PF12282">
    <property type="entry name" value="GAF_PdtaS"/>
    <property type="match status" value="1"/>
</dbReference>
<dbReference type="Pfam" id="PF07568">
    <property type="entry name" value="HisKA_2"/>
    <property type="match status" value="1"/>
</dbReference>
<comment type="catalytic activity">
    <reaction evidence="1">
        <text>ATP + protein L-histidine = ADP + protein N-phospho-L-histidine.</text>
        <dbReference type="EC" id="2.7.13.3"/>
    </reaction>
</comment>
<evidence type="ECO:0000256" key="7">
    <source>
        <dbReference type="ARBA" id="ARBA00022840"/>
    </source>
</evidence>
<keyword evidence="7" id="KW-0067">ATP-binding</keyword>
<dbReference type="Gene3D" id="3.30.450.280">
    <property type="entry name" value="GAF domain"/>
    <property type="match status" value="1"/>
</dbReference>
<keyword evidence="4" id="KW-0808">Transferase</keyword>
<dbReference type="KEGG" id="str:Sterm_0083"/>
<keyword evidence="6 9" id="KW-0418">Kinase</keyword>
<dbReference type="Pfam" id="PF02518">
    <property type="entry name" value="HATPase_c"/>
    <property type="match status" value="1"/>
</dbReference>
<dbReference type="InterPro" id="IPR011495">
    <property type="entry name" value="Sig_transdc_His_kin_sub2_dim/P"/>
</dbReference>
<evidence type="ECO:0000259" key="8">
    <source>
        <dbReference type="PROSITE" id="PS50109"/>
    </source>
</evidence>
<dbReference type="HOGENOM" id="CLU_045351_1_0_0"/>
<dbReference type="EMBL" id="CP001739">
    <property type="protein sequence ID" value="ACZ06968.1"/>
    <property type="molecule type" value="Genomic_DNA"/>
</dbReference>
<dbReference type="GO" id="GO:0004673">
    <property type="term" value="F:protein histidine kinase activity"/>
    <property type="evidence" value="ECO:0007669"/>
    <property type="project" value="UniProtKB-EC"/>
</dbReference>
<evidence type="ECO:0000256" key="3">
    <source>
        <dbReference type="ARBA" id="ARBA00022553"/>
    </source>
</evidence>
<organism evidence="9 10">
    <name type="scientific">Sebaldella termitidis (strain ATCC 33386 / NCTC 11300)</name>
    <dbReference type="NCBI Taxonomy" id="526218"/>
    <lineage>
        <taxon>Bacteria</taxon>
        <taxon>Fusobacteriati</taxon>
        <taxon>Fusobacteriota</taxon>
        <taxon>Fusobacteriia</taxon>
        <taxon>Fusobacteriales</taxon>
        <taxon>Leptotrichiaceae</taxon>
        <taxon>Sebaldella</taxon>
    </lineage>
</organism>
<dbReference type="PROSITE" id="PS50109">
    <property type="entry name" value="HIS_KIN"/>
    <property type="match status" value="1"/>
</dbReference>
<dbReference type="SMART" id="SM00387">
    <property type="entry name" value="HATPase_c"/>
    <property type="match status" value="1"/>
</dbReference>
<dbReference type="AlphaFoldDB" id="D1AJR1"/>
<keyword evidence="5" id="KW-0547">Nucleotide-binding</keyword>
<keyword evidence="10" id="KW-1185">Reference proteome</keyword>
<dbReference type="InterPro" id="IPR022066">
    <property type="entry name" value="PdtaS_GAF"/>
</dbReference>
<dbReference type="InterPro" id="IPR005467">
    <property type="entry name" value="His_kinase_dom"/>
</dbReference>
<dbReference type="PANTHER" id="PTHR41523">
    <property type="entry name" value="TWO-COMPONENT SYSTEM SENSOR PROTEIN"/>
    <property type="match status" value="1"/>
</dbReference>
<dbReference type="InterPro" id="IPR038424">
    <property type="entry name" value="H_kinase_PdtaS_GAF_sf"/>
</dbReference>
<protein>
    <recommendedName>
        <fullName evidence="2">histidine kinase</fullName>
        <ecNumber evidence="2">2.7.13.3</ecNumber>
    </recommendedName>
</protein>
<reference evidence="10" key="1">
    <citation type="submission" date="2009-09" db="EMBL/GenBank/DDBJ databases">
        <title>The complete chromosome of Sebaldella termitidis ATCC 33386.</title>
        <authorList>
            <consortium name="US DOE Joint Genome Institute (JGI-PGF)"/>
            <person name="Lucas S."/>
            <person name="Copeland A."/>
            <person name="Lapidus A."/>
            <person name="Glavina del Rio T."/>
            <person name="Dalin E."/>
            <person name="Tice H."/>
            <person name="Bruce D."/>
            <person name="Goodwin L."/>
            <person name="Pitluck S."/>
            <person name="Kyrpides N."/>
            <person name="Mavromatis K."/>
            <person name="Ivanova N."/>
            <person name="Mikhailova N."/>
            <person name="Sims D."/>
            <person name="Meincke L."/>
            <person name="Brettin T."/>
            <person name="Detter J.C."/>
            <person name="Han C."/>
            <person name="Larimer F."/>
            <person name="Land M."/>
            <person name="Hauser L."/>
            <person name="Markowitz V."/>
            <person name="Cheng J.F."/>
            <person name="Hugenholtz P."/>
            <person name="Woyke T."/>
            <person name="Wu D."/>
            <person name="Eisen J.A."/>
        </authorList>
    </citation>
    <scope>NUCLEOTIDE SEQUENCE [LARGE SCALE GENOMIC DNA]</scope>
    <source>
        <strain evidence="10">ATCC 33386 / NCTC 11300</strain>
    </source>
</reference>
<dbReference type="PANTHER" id="PTHR41523:SF8">
    <property type="entry name" value="ETHYLENE RESPONSE SENSOR PROTEIN"/>
    <property type="match status" value="1"/>
</dbReference>
<proteinExistence type="predicted"/>
<accession>D1AJR1</accession>
<dbReference type="eggNOG" id="COG3920">
    <property type="taxonomic scope" value="Bacteria"/>
</dbReference>
<dbReference type="RefSeq" id="WP_012859568.1">
    <property type="nucleotide sequence ID" value="NC_013517.1"/>
</dbReference>
<dbReference type="Gene3D" id="3.30.450.20">
    <property type="entry name" value="PAS domain"/>
    <property type="match status" value="1"/>
</dbReference>
<dbReference type="GO" id="GO:0005524">
    <property type="term" value="F:ATP binding"/>
    <property type="evidence" value="ECO:0007669"/>
    <property type="project" value="UniProtKB-KW"/>
</dbReference>
<dbReference type="STRING" id="526218.Sterm_0083"/>